<evidence type="ECO:0000313" key="9">
    <source>
        <dbReference type="EMBL" id="ROP81191.1"/>
    </source>
</evidence>
<evidence type="ECO:0000256" key="4">
    <source>
        <dbReference type="ARBA" id="ARBA00022840"/>
    </source>
</evidence>
<keyword evidence="10" id="KW-1185">Reference proteome</keyword>
<proteinExistence type="predicted"/>
<keyword evidence="4" id="KW-0067">ATP-binding</keyword>
<comment type="caution">
    <text evidence="9">The sequence shown here is derived from an EMBL/GenBank/DDBJ whole genome shotgun (WGS) entry which is preliminary data.</text>
</comment>
<dbReference type="OrthoDB" id="9813719at2"/>
<dbReference type="Proteomes" id="UP000278222">
    <property type="component" value="Unassembled WGS sequence"/>
</dbReference>
<feature type="domain" description="Fido" evidence="8">
    <location>
        <begin position="47"/>
        <end position="188"/>
    </location>
</feature>
<comment type="catalytic activity">
    <reaction evidence="7">
        <text>L-tyrosyl-[protein] + ATP = O-(5'-adenylyl)-L-tyrosyl-[protein] + diphosphate</text>
        <dbReference type="Rhea" id="RHEA:54288"/>
        <dbReference type="Rhea" id="RHEA-COMP:10136"/>
        <dbReference type="Rhea" id="RHEA-COMP:13846"/>
        <dbReference type="ChEBI" id="CHEBI:30616"/>
        <dbReference type="ChEBI" id="CHEBI:33019"/>
        <dbReference type="ChEBI" id="CHEBI:46858"/>
        <dbReference type="ChEBI" id="CHEBI:83624"/>
        <dbReference type="EC" id="2.7.7.108"/>
    </reaction>
</comment>
<dbReference type="EC" id="2.7.7.108" evidence="5"/>
<dbReference type="EMBL" id="RJKX01000018">
    <property type="protein sequence ID" value="ROP81191.1"/>
    <property type="molecule type" value="Genomic_DNA"/>
</dbReference>
<dbReference type="Gene3D" id="1.10.3290.10">
    <property type="entry name" value="Fido-like domain"/>
    <property type="match status" value="1"/>
</dbReference>
<sequence length="188" mass="21398">MSEDPYFYPGTDVLRNKLNIRDARQLEYFEREFVVERSTQSVPVGSFDLKHLRAIHRHLFQDIFDWAGEIRTVEIAKGGNQFQFRRYIETGMADVHRRIVAAGFLRGLSATTFARHAGPIMGDVNYAHPFREGNGRTQLHCLRQLADQAGHALHLTRIAPAAWLHASKEAHFARYDAMGQAIASAIPR</sequence>
<dbReference type="GO" id="GO:0051302">
    <property type="term" value="P:regulation of cell division"/>
    <property type="evidence" value="ECO:0007669"/>
    <property type="project" value="TreeGrafter"/>
</dbReference>
<protein>
    <recommendedName>
        <fullName evidence="5">protein adenylyltransferase</fullName>
        <ecNumber evidence="5">2.7.7.108</ecNumber>
    </recommendedName>
</protein>
<reference evidence="9 10" key="1">
    <citation type="submission" date="2018-11" db="EMBL/GenBank/DDBJ databases">
        <title>Genomic Encyclopedia of Type Strains, Phase IV (KMG-IV): sequencing the most valuable type-strain genomes for metagenomic binning, comparative biology and taxonomic classification.</title>
        <authorList>
            <person name="Goeker M."/>
        </authorList>
    </citation>
    <scope>NUCLEOTIDE SEQUENCE [LARGE SCALE GENOMIC DNA]</scope>
    <source>
        <strain evidence="9 10">DSM 5900</strain>
    </source>
</reference>
<keyword evidence="2" id="KW-0548">Nucleotidyltransferase</keyword>
<dbReference type="Pfam" id="PF02661">
    <property type="entry name" value="Fic"/>
    <property type="match status" value="1"/>
</dbReference>
<dbReference type="PROSITE" id="PS51459">
    <property type="entry name" value="FIDO"/>
    <property type="match status" value="1"/>
</dbReference>
<dbReference type="InterPro" id="IPR036597">
    <property type="entry name" value="Fido-like_dom_sf"/>
</dbReference>
<evidence type="ECO:0000256" key="6">
    <source>
        <dbReference type="ARBA" id="ARBA00047939"/>
    </source>
</evidence>
<evidence type="ECO:0000256" key="3">
    <source>
        <dbReference type="ARBA" id="ARBA00022741"/>
    </source>
</evidence>
<keyword evidence="3" id="KW-0547">Nucleotide-binding</keyword>
<dbReference type="PANTHER" id="PTHR39560:SF1">
    <property type="entry name" value="PROTEIN ADENYLYLTRANSFERASE FIC-RELATED"/>
    <property type="match status" value="1"/>
</dbReference>
<evidence type="ECO:0000256" key="5">
    <source>
        <dbReference type="ARBA" id="ARBA00034531"/>
    </source>
</evidence>
<organism evidence="9 10">
    <name type="scientific">Stella humosa</name>
    <dbReference type="NCBI Taxonomy" id="94"/>
    <lineage>
        <taxon>Bacteria</taxon>
        <taxon>Pseudomonadati</taxon>
        <taxon>Pseudomonadota</taxon>
        <taxon>Alphaproteobacteria</taxon>
        <taxon>Rhodospirillales</taxon>
        <taxon>Stellaceae</taxon>
        <taxon>Stella</taxon>
    </lineage>
</organism>
<accession>A0A3N1KK37</accession>
<dbReference type="AlphaFoldDB" id="A0A3N1KK37"/>
<evidence type="ECO:0000256" key="7">
    <source>
        <dbReference type="ARBA" id="ARBA00048696"/>
    </source>
</evidence>
<evidence type="ECO:0000256" key="2">
    <source>
        <dbReference type="ARBA" id="ARBA00022695"/>
    </source>
</evidence>
<evidence type="ECO:0000313" key="10">
    <source>
        <dbReference type="Proteomes" id="UP000278222"/>
    </source>
</evidence>
<dbReference type="InterPro" id="IPR003812">
    <property type="entry name" value="Fido"/>
</dbReference>
<dbReference type="GO" id="GO:0070733">
    <property type="term" value="F:AMPylase activity"/>
    <property type="evidence" value="ECO:0007669"/>
    <property type="project" value="UniProtKB-EC"/>
</dbReference>
<evidence type="ECO:0000256" key="1">
    <source>
        <dbReference type="ARBA" id="ARBA00022679"/>
    </source>
</evidence>
<dbReference type="PANTHER" id="PTHR39560">
    <property type="entry name" value="PROTEIN ADENYLYLTRANSFERASE FIC-RELATED"/>
    <property type="match status" value="1"/>
</dbReference>
<keyword evidence="1" id="KW-0808">Transferase</keyword>
<evidence type="ECO:0000259" key="8">
    <source>
        <dbReference type="PROSITE" id="PS51459"/>
    </source>
</evidence>
<comment type="catalytic activity">
    <reaction evidence="6">
        <text>L-threonyl-[protein] + ATP = 3-O-(5'-adenylyl)-L-threonyl-[protein] + diphosphate</text>
        <dbReference type="Rhea" id="RHEA:54292"/>
        <dbReference type="Rhea" id="RHEA-COMP:11060"/>
        <dbReference type="Rhea" id="RHEA-COMP:13847"/>
        <dbReference type="ChEBI" id="CHEBI:30013"/>
        <dbReference type="ChEBI" id="CHEBI:30616"/>
        <dbReference type="ChEBI" id="CHEBI:33019"/>
        <dbReference type="ChEBI" id="CHEBI:138113"/>
        <dbReference type="EC" id="2.7.7.108"/>
    </reaction>
</comment>
<gene>
    <name evidence="9" type="ORF">EDC65_5047</name>
</gene>
<name>A0A3N1KK37_9PROT</name>
<dbReference type="GO" id="GO:0005524">
    <property type="term" value="F:ATP binding"/>
    <property type="evidence" value="ECO:0007669"/>
    <property type="project" value="UniProtKB-KW"/>
</dbReference>
<dbReference type="SUPFAM" id="SSF140931">
    <property type="entry name" value="Fic-like"/>
    <property type="match status" value="1"/>
</dbReference>